<dbReference type="InterPro" id="IPR011712">
    <property type="entry name" value="Sig_transdc_His_kin_sub3_dim/P"/>
</dbReference>
<evidence type="ECO:0000256" key="4">
    <source>
        <dbReference type="ARBA" id="ARBA00022777"/>
    </source>
</evidence>
<keyword evidence="6" id="KW-1133">Transmembrane helix</keyword>
<dbReference type="GO" id="GO:0046983">
    <property type="term" value="F:protein dimerization activity"/>
    <property type="evidence" value="ECO:0007669"/>
    <property type="project" value="InterPro"/>
</dbReference>
<evidence type="ECO:0000256" key="5">
    <source>
        <dbReference type="ARBA" id="ARBA00023012"/>
    </source>
</evidence>
<reference evidence="8 9" key="1">
    <citation type="submission" date="2019-05" db="EMBL/GenBank/DDBJ databases">
        <title>The metagenome of a microbial culture collection derived from dairy environment covers the genomic content of the human microbiome.</title>
        <authorList>
            <person name="Roder T."/>
            <person name="Wuthrich D."/>
            <person name="Sattari Z."/>
            <person name="Von Ah U."/>
            <person name="Bar C."/>
            <person name="Ronchi F."/>
            <person name="Macpherson A.J."/>
            <person name="Ganal-Vonarburg S.C."/>
            <person name="Bruggmann R."/>
            <person name="Vergeres G."/>
        </authorList>
    </citation>
    <scope>NUCLEOTIDE SEQUENCE [LARGE SCALE GENOMIC DNA]</scope>
    <source>
        <strain evidence="8 9">FAM 18815</strain>
    </source>
</reference>
<feature type="transmembrane region" description="Helical" evidence="6">
    <location>
        <begin position="38"/>
        <end position="57"/>
    </location>
</feature>
<comment type="catalytic activity">
    <reaction evidence="1">
        <text>ATP + protein L-histidine = ADP + protein N-phospho-L-histidine.</text>
        <dbReference type="EC" id="2.7.13.3"/>
    </reaction>
</comment>
<dbReference type="PANTHER" id="PTHR24421">
    <property type="entry name" value="NITRATE/NITRITE SENSOR PROTEIN NARX-RELATED"/>
    <property type="match status" value="1"/>
</dbReference>
<feature type="transmembrane region" description="Helical" evidence="6">
    <location>
        <begin position="135"/>
        <end position="152"/>
    </location>
</feature>
<dbReference type="Gene3D" id="3.30.565.10">
    <property type="entry name" value="Histidine kinase-like ATPase, C-terminal domain"/>
    <property type="match status" value="1"/>
</dbReference>
<evidence type="ECO:0000313" key="9">
    <source>
        <dbReference type="Proteomes" id="UP000305541"/>
    </source>
</evidence>
<protein>
    <recommendedName>
        <fullName evidence="2">histidine kinase</fullName>
        <ecNumber evidence="2">2.7.13.3</ecNumber>
    </recommendedName>
</protein>
<dbReference type="EC" id="2.7.13.3" evidence="2"/>
<dbReference type="CDD" id="cd16917">
    <property type="entry name" value="HATPase_UhpB-NarQ-NarX-like"/>
    <property type="match status" value="1"/>
</dbReference>
<dbReference type="Pfam" id="PF07730">
    <property type="entry name" value="HisKA_3"/>
    <property type="match status" value="1"/>
</dbReference>
<keyword evidence="6" id="KW-0472">Membrane</keyword>
<keyword evidence="6" id="KW-0812">Transmembrane</keyword>
<sequence>MFKRKINFLSIQWESYIWLFYLPYSVSLHLPIQSKSDIFWLVMSAAFLLTYIVVTEIPRWRMVSIPIEVVITCSFLIFDLNPYMIIFTAWQVSFILAWYPISYFYVFATVYYGSFVIAAYNAYVTSSANFNFSDMMGIIFPIFSPVVAYVFSRSVRLRRQMRQENRRLETLVRRGERERIARDLHDTLGQSFSMITIKTELAKKLLNKYPEQVAGELDDIEKTSRQNLQLVRGIVNDLHKKSIGEILFEQGQNLAEANIFMTTENENDASEWPTEIQNEFAALLVEAITNVIRHSRARQVKIEFMRKKSMYQVNVQDDGHPTSFVRKSSNGISGMKNRIESRNGKFEILKNEVGTLVRFELPKE</sequence>
<keyword evidence="4 8" id="KW-0418">Kinase</keyword>
<dbReference type="InterPro" id="IPR036890">
    <property type="entry name" value="HATPase_C_sf"/>
</dbReference>
<feature type="transmembrane region" description="Helical" evidence="6">
    <location>
        <begin position="102"/>
        <end position="123"/>
    </location>
</feature>
<evidence type="ECO:0000259" key="7">
    <source>
        <dbReference type="Pfam" id="PF07730"/>
    </source>
</evidence>
<dbReference type="SUPFAM" id="SSF55874">
    <property type="entry name" value="ATPase domain of HSP90 chaperone/DNA topoisomerase II/histidine kinase"/>
    <property type="match status" value="1"/>
</dbReference>
<dbReference type="GO" id="GO:0016020">
    <property type="term" value="C:membrane"/>
    <property type="evidence" value="ECO:0007669"/>
    <property type="project" value="InterPro"/>
</dbReference>
<evidence type="ECO:0000256" key="3">
    <source>
        <dbReference type="ARBA" id="ARBA00022679"/>
    </source>
</evidence>
<dbReference type="OrthoDB" id="9797605at2"/>
<evidence type="ECO:0000313" key="8">
    <source>
        <dbReference type="EMBL" id="TLQ05187.1"/>
    </source>
</evidence>
<evidence type="ECO:0000256" key="2">
    <source>
        <dbReference type="ARBA" id="ARBA00012438"/>
    </source>
</evidence>
<evidence type="ECO:0000256" key="6">
    <source>
        <dbReference type="SAM" id="Phobius"/>
    </source>
</evidence>
<dbReference type="PANTHER" id="PTHR24421:SF63">
    <property type="entry name" value="SENSOR HISTIDINE KINASE DESK"/>
    <property type="match status" value="1"/>
</dbReference>
<dbReference type="RefSeq" id="WP_138473934.1">
    <property type="nucleotide sequence ID" value="NZ_VBTH01000003.1"/>
</dbReference>
<gene>
    <name evidence="8" type="ORF">FEZ51_02820</name>
</gene>
<feature type="domain" description="Signal transduction histidine kinase subgroup 3 dimerisation and phosphoacceptor" evidence="7">
    <location>
        <begin position="176"/>
        <end position="240"/>
    </location>
</feature>
<dbReference type="Gene3D" id="1.20.5.1930">
    <property type="match status" value="1"/>
</dbReference>
<dbReference type="Proteomes" id="UP000305541">
    <property type="component" value="Unassembled WGS sequence"/>
</dbReference>
<evidence type="ECO:0000256" key="1">
    <source>
        <dbReference type="ARBA" id="ARBA00000085"/>
    </source>
</evidence>
<dbReference type="EMBL" id="VBTH01000003">
    <property type="protein sequence ID" value="TLQ05187.1"/>
    <property type="molecule type" value="Genomic_DNA"/>
</dbReference>
<name>A0A5R9BX14_9LACO</name>
<organism evidence="8 9">
    <name type="scientific">Pediococcus stilesii</name>
    <dbReference type="NCBI Taxonomy" id="331679"/>
    <lineage>
        <taxon>Bacteria</taxon>
        <taxon>Bacillati</taxon>
        <taxon>Bacillota</taxon>
        <taxon>Bacilli</taxon>
        <taxon>Lactobacillales</taxon>
        <taxon>Lactobacillaceae</taxon>
        <taxon>Pediococcus</taxon>
    </lineage>
</organism>
<proteinExistence type="predicted"/>
<dbReference type="AlphaFoldDB" id="A0A5R9BX14"/>
<feature type="transmembrane region" description="Helical" evidence="6">
    <location>
        <begin position="69"/>
        <end position="90"/>
    </location>
</feature>
<dbReference type="GO" id="GO:0000155">
    <property type="term" value="F:phosphorelay sensor kinase activity"/>
    <property type="evidence" value="ECO:0007669"/>
    <property type="project" value="InterPro"/>
</dbReference>
<keyword evidence="3" id="KW-0808">Transferase</keyword>
<keyword evidence="5" id="KW-0902">Two-component regulatory system</keyword>
<comment type="caution">
    <text evidence="8">The sequence shown here is derived from an EMBL/GenBank/DDBJ whole genome shotgun (WGS) entry which is preliminary data.</text>
</comment>
<dbReference type="InterPro" id="IPR050482">
    <property type="entry name" value="Sensor_HK_TwoCompSys"/>
</dbReference>
<accession>A0A5R9BX14</accession>